<evidence type="ECO:0000256" key="2">
    <source>
        <dbReference type="ARBA" id="ARBA00022679"/>
    </source>
</evidence>
<evidence type="ECO:0000313" key="4">
    <source>
        <dbReference type="Proteomes" id="UP001249959"/>
    </source>
</evidence>
<keyword evidence="4" id="KW-1185">Reference proteome</keyword>
<dbReference type="InterPro" id="IPR001451">
    <property type="entry name" value="Hexapep"/>
</dbReference>
<organism evidence="3 4">
    <name type="scientific">Aquirufa regiilacus</name>
    <dbReference type="NCBI Taxonomy" id="3024868"/>
    <lineage>
        <taxon>Bacteria</taxon>
        <taxon>Pseudomonadati</taxon>
        <taxon>Bacteroidota</taxon>
        <taxon>Cytophagia</taxon>
        <taxon>Cytophagales</taxon>
        <taxon>Flectobacillaceae</taxon>
        <taxon>Aquirufa</taxon>
    </lineage>
</organism>
<proteinExistence type="inferred from homology"/>
<reference evidence="3 4" key="1">
    <citation type="submission" date="2023-09" db="EMBL/GenBank/DDBJ databases">
        <title>Aquirufa genomes.</title>
        <authorList>
            <person name="Pitt A."/>
        </authorList>
    </citation>
    <scope>NUCLEOTIDE SEQUENCE [LARGE SCALE GENOMIC DNA]</scope>
    <source>
        <strain evidence="3 4">LEOWEIH-7C</strain>
    </source>
</reference>
<gene>
    <name evidence="3" type="ORF">PQG45_07620</name>
</gene>
<dbReference type="PANTHER" id="PTHR23416">
    <property type="entry name" value="SIALIC ACID SYNTHASE-RELATED"/>
    <property type="match status" value="1"/>
</dbReference>
<keyword evidence="3" id="KW-0012">Acyltransferase</keyword>
<dbReference type="CDD" id="cd04647">
    <property type="entry name" value="LbH_MAT_like"/>
    <property type="match status" value="1"/>
</dbReference>
<dbReference type="InterPro" id="IPR011004">
    <property type="entry name" value="Trimer_LpxA-like_sf"/>
</dbReference>
<dbReference type="RefSeq" id="WP_316070607.1">
    <property type="nucleotide sequence ID" value="NZ_JAVNWW010000003.1"/>
</dbReference>
<dbReference type="Gene3D" id="2.160.10.10">
    <property type="entry name" value="Hexapeptide repeat proteins"/>
    <property type="match status" value="1"/>
</dbReference>
<dbReference type="InterPro" id="IPR051159">
    <property type="entry name" value="Hexapeptide_acetyltransf"/>
</dbReference>
<sequence>MKIKILLQLKFLIVQFLNTTINFFPVSLRSFYLKLFGIKVNKHSFIHRNVKFFHVGNFSMGKNSTINFGCYLDNRRGINIGNNVGIAHDTKIYTLGHDIDDPLFKTKGAPVFIEDNVFIFSNCLIMPGVTIHEGAIILAGSVVTKDVLPHSIVGGNPARYIKARSTDIKYSLDYSYWFAL</sequence>
<dbReference type="SUPFAM" id="SSF51161">
    <property type="entry name" value="Trimeric LpxA-like enzymes"/>
    <property type="match status" value="1"/>
</dbReference>
<protein>
    <submittedName>
        <fullName evidence="3">Acyltransferase</fullName>
        <ecNumber evidence="3">2.3.1.-</ecNumber>
    </submittedName>
</protein>
<comment type="similarity">
    <text evidence="1">Belongs to the transferase hexapeptide repeat family.</text>
</comment>
<dbReference type="Proteomes" id="UP001249959">
    <property type="component" value="Unassembled WGS sequence"/>
</dbReference>
<dbReference type="EMBL" id="JAVNWW010000003">
    <property type="protein sequence ID" value="MDU0808900.1"/>
    <property type="molecule type" value="Genomic_DNA"/>
</dbReference>
<name>A0ABU3TSQ4_9BACT</name>
<dbReference type="GO" id="GO:0016746">
    <property type="term" value="F:acyltransferase activity"/>
    <property type="evidence" value="ECO:0007669"/>
    <property type="project" value="UniProtKB-KW"/>
</dbReference>
<evidence type="ECO:0000313" key="3">
    <source>
        <dbReference type="EMBL" id="MDU0808900.1"/>
    </source>
</evidence>
<dbReference type="Pfam" id="PF00132">
    <property type="entry name" value="Hexapep"/>
    <property type="match status" value="1"/>
</dbReference>
<dbReference type="EC" id="2.3.1.-" evidence="3"/>
<dbReference type="PANTHER" id="PTHR23416:SF23">
    <property type="entry name" value="ACETYLTRANSFERASE C18B11.09C-RELATED"/>
    <property type="match status" value="1"/>
</dbReference>
<evidence type="ECO:0000256" key="1">
    <source>
        <dbReference type="ARBA" id="ARBA00007274"/>
    </source>
</evidence>
<keyword evidence="2 3" id="KW-0808">Transferase</keyword>
<accession>A0ABU3TSQ4</accession>
<comment type="caution">
    <text evidence="3">The sequence shown here is derived from an EMBL/GenBank/DDBJ whole genome shotgun (WGS) entry which is preliminary data.</text>
</comment>